<evidence type="ECO:0000256" key="5">
    <source>
        <dbReference type="ARBA" id="ARBA00023157"/>
    </source>
</evidence>
<dbReference type="PANTHER" id="PTHR33146:SF26">
    <property type="entry name" value="ENDONUCLEASE 4"/>
    <property type="match status" value="1"/>
</dbReference>
<evidence type="ECO:0000256" key="1">
    <source>
        <dbReference type="ARBA" id="ARBA00022722"/>
    </source>
</evidence>
<name>A0A369UML8_9GAMM</name>
<keyword evidence="4" id="KW-0378">Hydrolase</keyword>
<dbReference type="AlphaFoldDB" id="A0A369UML8"/>
<evidence type="ECO:0000313" key="8">
    <source>
        <dbReference type="EMBL" id="RDD82012.1"/>
    </source>
</evidence>
<dbReference type="CDD" id="cd11010">
    <property type="entry name" value="S1-P1_nuclease"/>
    <property type="match status" value="1"/>
</dbReference>
<dbReference type="Gene3D" id="1.10.575.10">
    <property type="entry name" value="P1 Nuclease"/>
    <property type="match status" value="1"/>
</dbReference>
<dbReference type="PANTHER" id="PTHR33146">
    <property type="entry name" value="ENDONUCLEASE 4"/>
    <property type="match status" value="1"/>
</dbReference>
<dbReference type="SUPFAM" id="SSF48537">
    <property type="entry name" value="Phospholipase C/P1 nuclease"/>
    <property type="match status" value="1"/>
</dbReference>
<evidence type="ECO:0000313" key="9">
    <source>
        <dbReference type="Proteomes" id="UP000253782"/>
    </source>
</evidence>
<feature type="chain" id="PRO_5017083426" evidence="7">
    <location>
        <begin position="24"/>
        <end position="272"/>
    </location>
</feature>
<feature type="signal peptide" evidence="7">
    <location>
        <begin position="1"/>
        <end position="23"/>
    </location>
</feature>
<evidence type="ECO:0000256" key="6">
    <source>
        <dbReference type="ARBA" id="ARBA00023180"/>
    </source>
</evidence>
<keyword evidence="3" id="KW-0255">Endonuclease</keyword>
<dbReference type="GO" id="GO:0004519">
    <property type="term" value="F:endonuclease activity"/>
    <property type="evidence" value="ECO:0007669"/>
    <property type="project" value="UniProtKB-KW"/>
</dbReference>
<dbReference type="GO" id="GO:0006308">
    <property type="term" value="P:DNA catabolic process"/>
    <property type="evidence" value="ECO:0007669"/>
    <property type="project" value="InterPro"/>
</dbReference>
<accession>A0A369UML8</accession>
<dbReference type="InterPro" id="IPR003154">
    <property type="entry name" value="S1/P1nuclease"/>
</dbReference>
<dbReference type="GO" id="GO:0003676">
    <property type="term" value="F:nucleic acid binding"/>
    <property type="evidence" value="ECO:0007669"/>
    <property type="project" value="InterPro"/>
</dbReference>
<evidence type="ECO:0000256" key="7">
    <source>
        <dbReference type="SAM" id="SignalP"/>
    </source>
</evidence>
<keyword evidence="9" id="KW-1185">Reference proteome</keyword>
<proteinExistence type="predicted"/>
<dbReference type="RefSeq" id="WP_114845229.1">
    <property type="nucleotide sequence ID" value="NZ_JBHSPE010000008.1"/>
</dbReference>
<keyword evidence="2" id="KW-0479">Metal-binding</keyword>
<protein>
    <submittedName>
        <fullName evidence="8">S1/P1 Nuclease</fullName>
    </submittedName>
</protein>
<dbReference type="GO" id="GO:0016788">
    <property type="term" value="F:hydrolase activity, acting on ester bonds"/>
    <property type="evidence" value="ECO:0007669"/>
    <property type="project" value="InterPro"/>
</dbReference>
<organism evidence="8 9">
    <name type="scientific">Dyella tabacisoli</name>
    <dbReference type="NCBI Taxonomy" id="2282381"/>
    <lineage>
        <taxon>Bacteria</taxon>
        <taxon>Pseudomonadati</taxon>
        <taxon>Pseudomonadota</taxon>
        <taxon>Gammaproteobacteria</taxon>
        <taxon>Lysobacterales</taxon>
        <taxon>Rhodanobacteraceae</taxon>
        <taxon>Dyella</taxon>
    </lineage>
</organism>
<keyword evidence="7" id="KW-0732">Signal</keyword>
<dbReference type="Pfam" id="PF02265">
    <property type="entry name" value="S1-P1_nuclease"/>
    <property type="match status" value="1"/>
</dbReference>
<comment type="caution">
    <text evidence="8">The sequence shown here is derived from an EMBL/GenBank/DDBJ whole genome shotgun (WGS) entry which is preliminary data.</text>
</comment>
<evidence type="ECO:0000256" key="4">
    <source>
        <dbReference type="ARBA" id="ARBA00022801"/>
    </source>
</evidence>
<reference evidence="8 9" key="1">
    <citation type="submission" date="2018-07" db="EMBL/GenBank/DDBJ databases">
        <title>Dyella tabacisoli L4-6T, whole genome shotgun sequence.</title>
        <authorList>
            <person name="Zhou X.-K."/>
            <person name="Li W.-J."/>
            <person name="Duan Y.-Q."/>
        </authorList>
    </citation>
    <scope>NUCLEOTIDE SEQUENCE [LARGE SCALE GENOMIC DNA]</scope>
    <source>
        <strain evidence="8 9">L4-6</strain>
    </source>
</reference>
<dbReference type="EMBL" id="QQAH01000008">
    <property type="protein sequence ID" value="RDD82012.1"/>
    <property type="molecule type" value="Genomic_DNA"/>
</dbReference>
<evidence type="ECO:0000256" key="3">
    <source>
        <dbReference type="ARBA" id="ARBA00022759"/>
    </source>
</evidence>
<keyword evidence="6" id="KW-0325">Glycoprotein</keyword>
<sequence length="272" mass="29879">MRSSPRLAATVFALFAVTPMAQAWGPLGHSIVAELAQRHLSPAAEAEVERLLAPEHTGSLADIASWADEVRNDPAQQALWNDTRSLHYINFRDPSCDYVPPRDCPDDRCVVGGVAHYVAVLADKTQPDASRRDALKFVVHFIGDMHQPLHAGYRDDKGGNDYQVQFAGKGSNLHKVWDSGLLGTRQLAWKPYAQELDARGPIALPAPIAPLDNNYVQWAEESCRATGEAGFYPSGHVIEQAYIDAELPLAEQRLREAGRRLAEVLNQALTAP</sequence>
<dbReference type="Proteomes" id="UP000253782">
    <property type="component" value="Unassembled WGS sequence"/>
</dbReference>
<evidence type="ECO:0000256" key="2">
    <source>
        <dbReference type="ARBA" id="ARBA00022723"/>
    </source>
</evidence>
<dbReference type="InterPro" id="IPR008947">
    <property type="entry name" value="PLipase_C/P1_nuclease_dom_sf"/>
</dbReference>
<keyword evidence="1" id="KW-0540">Nuclease</keyword>
<dbReference type="OrthoDB" id="267579at2"/>
<dbReference type="GO" id="GO:0046872">
    <property type="term" value="F:metal ion binding"/>
    <property type="evidence" value="ECO:0007669"/>
    <property type="project" value="UniProtKB-KW"/>
</dbReference>
<gene>
    <name evidence="8" type="ORF">DVJ77_09515</name>
</gene>
<keyword evidence="5" id="KW-1015">Disulfide bond</keyword>